<evidence type="ECO:0000259" key="7">
    <source>
        <dbReference type="SMART" id="SM00849"/>
    </source>
</evidence>
<organism evidence="8 9">
    <name type="scientific">Sporosarcina contaminans</name>
    <dbReference type="NCBI Taxonomy" id="633403"/>
    <lineage>
        <taxon>Bacteria</taxon>
        <taxon>Bacillati</taxon>
        <taxon>Bacillota</taxon>
        <taxon>Bacilli</taxon>
        <taxon>Bacillales</taxon>
        <taxon>Caryophanaceae</taxon>
        <taxon>Sporosarcina</taxon>
    </lineage>
</organism>
<dbReference type="CDD" id="cd07731">
    <property type="entry name" value="ComA-like_MBL-fold"/>
    <property type="match status" value="1"/>
</dbReference>
<dbReference type="InterPro" id="IPR004477">
    <property type="entry name" value="ComEC_N"/>
</dbReference>
<feature type="transmembrane region" description="Helical" evidence="6">
    <location>
        <begin position="421"/>
        <end position="438"/>
    </location>
</feature>
<feature type="transmembrane region" description="Helical" evidence="6">
    <location>
        <begin position="444"/>
        <end position="463"/>
    </location>
</feature>
<dbReference type="NCBIfam" id="TIGR00361">
    <property type="entry name" value="ComEC_Rec2"/>
    <property type="match status" value="1"/>
</dbReference>
<feature type="transmembrane region" description="Helical" evidence="6">
    <location>
        <begin position="278"/>
        <end position="295"/>
    </location>
</feature>
<keyword evidence="9" id="KW-1185">Reference proteome</keyword>
<protein>
    <submittedName>
        <fullName evidence="8">DNA internalization-related competence protein ComEC/Rec2</fullName>
    </submittedName>
</protein>
<evidence type="ECO:0000313" key="9">
    <source>
        <dbReference type="Proteomes" id="UP001597231"/>
    </source>
</evidence>
<dbReference type="InterPro" id="IPR036866">
    <property type="entry name" value="RibonucZ/Hydroxyglut_hydro"/>
</dbReference>
<dbReference type="InterPro" id="IPR004797">
    <property type="entry name" value="Competence_ComEC/Rec2"/>
</dbReference>
<evidence type="ECO:0000256" key="1">
    <source>
        <dbReference type="ARBA" id="ARBA00004651"/>
    </source>
</evidence>
<dbReference type="Pfam" id="PF03772">
    <property type="entry name" value="Competence"/>
    <property type="match status" value="1"/>
</dbReference>
<keyword evidence="3 6" id="KW-0812">Transmembrane</keyword>
<dbReference type="RefSeq" id="WP_381482709.1">
    <property type="nucleotide sequence ID" value="NZ_JBHTLT010000133.1"/>
</dbReference>
<feature type="transmembrane region" description="Helical" evidence="6">
    <location>
        <begin position="366"/>
        <end position="392"/>
    </location>
</feature>
<comment type="subcellular location">
    <subcellularLocation>
        <location evidence="1">Cell membrane</location>
        <topology evidence="1">Multi-pass membrane protein</topology>
    </subcellularLocation>
</comment>
<keyword evidence="4 6" id="KW-1133">Transmembrane helix</keyword>
<evidence type="ECO:0000256" key="3">
    <source>
        <dbReference type="ARBA" id="ARBA00022692"/>
    </source>
</evidence>
<evidence type="ECO:0000256" key="6">
    <source>
        <dbReference type="SAM" id="Phobius"/>
    </source>
</evidence>
<feature type="transmembrane region" description="Helical" evidence="6">
    <location>
        <begin position="203"/>
        <end position="222"/>
    </location>
</feature>
<dbReference type="Pfam" id="PF00753">
    <property type="entry name" value="Lactamase_B"/>
    <property type="match status" value="1"/>
</dbReference>
<gene>
    <name evidence="8" type="ORF">ACFQ38_18235</name>
</gene>
<dbReference type="InterPro" id="IPR035681">
    <property type="entry name" value="ComA-like_MBL"/>
</dbReference>
<dbReference type="SUPFAM" id="SSF56281">
    <property type="entry name" value="Metallo-hydrolase/oxidoreductase"/>
    <property type="match status" value="1"/>
</dbReference>
<dbReference type="PANTHER" id="PTHR30619:SF1">
    <property type="entry name" value="RECOMBINATION PROTEIN 2"/>
    <property type="match status" value="1"/>
</dbReference>
<feature type="transmembrane region" description="Helical" evidence="6">
    <location>
        <begin position="242"/>
        <end position="266"/>
    </location>
</feature>
<feature type="domain" description="Metallo-beta-lactamase" evidence="7">
    <location>
        <begin position="477"/>
        <end position="690"/>
    </location>
</feature>
<keyword evidence="5 6" id="KW-0472">Membrane</keyword>
<evidence type="ECO:0000256" key="4">
    <source>
        <dbReference type="ARBA" id="ARBA00022989"/>
    </source>
</evidence>
<dbReference type="Gene3D" id="3.60.15.10">
    <property type="entry name" value="Ribonuclease Z/Hydroxyacylglutathione hydrolase-like"/>
    <property type="match status" value="1"/>
</dbReference>
<accession>A0ABW3U1U2</accession>
<evidence type="ECO:0000256" key="2">
    <source>
        <dbReference type="ARBA" id="ARBA00022475"/>
    </source>
</evidence>
<dbReference type="InterPro" id="IPR052159">
    <property type="entry name" value="Competence_DNA_uptake"/>
</dbReference>
<dbReference type="Proteomes" id="UP001597231">
    <property type="component" value="Unassembled WGS sequence"/>
</dbReference>
<sequence length="737" mass="83466">MFVNLFLLPIFLLRKDWITPILSFTFAILSYWYILSILPVDKEVSISETLHITFSDQVKIDGGKLKGFGKTHTGETVYVLYSFEDEQEKDRFMHTHLPSYQFAFTGSYKEPAIPSHAYSFDMGKYLRMNGAVGQFEAQQLVGVNNRSGMMQMLSLQRWRVKQHIEKVFPESLQVEAEALLIGDRSGMDEAAAQRYRTLGITHLFAISGLHVGLLTMMIRYLLIRLSVRIETVDTLMIILLPLYAVIAGGAPSVWRAVSVTIILLLTATGKVKMRMDDALSISAAVFILYEPFVLFQPGFQLSYLAAFSLIYSSDILSQSSSVLRNSFLVTFITQLALCPVLLYHFYEISLSSFIVNLLFVPLYSFVILPANIFLLFLSYALPFIANMLFLLYTPFREWIDKLTIFLSDLPYQMWTPGRPSTILLIISFFCLITFFVSFEKQQKVFPAIIWIVIPVLLIAAQPYTDRSLRVTFLDVGQGDSIIIELPNRKGVYVIDTGGRVTFGEPNWKTPNHQFEIGRNIVVPFLKGKGITKIDKLLLTHADSDHIEGADEVMEELKIKEIHISPESSQEPTMKDVIRISEEKGIPIRPMKEGNAWKLLDIDFIYLSPPNGNYNGNDSSLVLYMRTGDVSFLFTGDLEVEGEKRIIRTYGEIDWGSRLILKAGHHGSRTSSSEPFIEMLSPKLTILSYGRNNRYGHPHAEVINTFDKFDVLTAATAELGSITITVKRGDYYISTSAK</sequence>
<evidence type="ECO:0000313" key="8">
    <source>
        <dbReference type="EMBL" id="MFD1207041.1"/>
    </source>
</evidence>
<feature type="transmembrane region" description="Helical" evidence="6">
    <location>
        <begin position="17"/>
        <end position="35"/>
    </location>
</feature>
<comment type="caution">
    <text evidence="8">The sequence shown here is derived from an EMBL/GenBank/DDBJ whole genome shotgun (WGS) entry which is preliminary data.</text>
</comment>
<reference evidence="9" key="1">
    <citation type="journal article" date="2019" name="Int. J. Syst. Evol. Microbiol.">
        <title>The Global Catalogue of Microorganisms (GCM) 10K type strain sequencing project: providing services to taxonomists for standard genome sequencing and annotation.</title>
        <authorList>
            <consortium name="The Broad Institute Genomics Platform"/>
            <consortium name="The Broad Institute Genome Sequencing Center for Infectious Disease"/>
            <person name="Wu L."/>
            <person name="Ma J."/>
        </authorList>
    </citation>
    <scope>NUCLEOTIDE SEQUENCE [LARGE SCALE GENOMIC DNA]</scope>
    <source>
        <strain evidence="9">CCUG 53915</strain>
    </source>
</reference>
<proteinExistence type="predicted"/>
<evidence type="ECO:0000256" key="5">
    <source>
        <dbReference type="ARBA" id="ARBA00023136"/>
    </source>
</evidence>
<dbReference type="SMART" id="SM00849">
    <property type="entry name" value="Lactamase_B"/>
    <property type="match status" value="1"/>
</dbReference>
<dbReference type="NCBIfam" id="TIGR00360">
    <property type="entry name" value="ComEC_N-term"/>
    <property type="match status" value="1"/>
</dbReference>
<dbReference type="EMBL" id="JBHTLT010000133">
    <property type="protein sequence ID" value="MFD1207041.1"/>
    <property type="molecule type" value="Genomic_DNA"/>
</dbReference>
<name>A0ABW3U1U2_9BACL</name>
<dbReference type="PANTHER" id="PTHR30619">
    <property type="entry name" value="DNA INTERNALIZATION/COMPETENCE PROTEIN COMEC/REC2"/>
    <property type="match status" value="1"/>
</dbReference>
<dbReference type="InterPro" id="IPR001279">
    <property type="entry name" value="Metallo-B-lactamas"/>
</dbReference>
<keyword evidence="2" id="KW-1003">Cell membrane</keyword>